<feature type="domain" description="Reverse transcriptase zinc-binding" evidence="2">
    <location>
        <begin position="152"/>
        <end position="211"/>
    </location>
</feature>
<name>A0ABQ5E700_9ASTR</name>
<proteinExistence type="predicted"/>
<dbReference type="SUPFAM" id="SSF51197">
    <property type="entry name" value="Clavaminate synthase-like"/>
    <property type="match status" value="1"/>
</dbReference>
<accession>A0ABQ5E700</accession>
<comment type="caution">
    <text evidence="3">The sequence shown here is derived from an EMBL/GenBank/DDBJ whole genome shotgun (WGS) entry which is preliminary data.</text>
</comment>
<dbReference type="EMBL" id="BQNB010016000">
    <property type="protein sequence ID" value="GJT46622.1"/>
    <property type="molecule type" value="Genomic_DNA"/>
</dbReference>
<evidence type="ECO:0000256" key="1">
    <source>
        <dbReference type="SAM" id="MobiDB-lite"/>
    </source>
</evidence>
<dbReference type="PANTHER" id="PTHR34945:SF2">
    <property type="entry name" value="2-OXOGLUTARATE (2OG) AND FE(II)-DEPENDENT OXYGENASE SUPERFAMILY PROTEIN"/>
    <property type="match status" value="1"/>
</dbReference>
<feature type="region of interest" description="Disordered" evidence="1">
    <location>
        <begin position="516"/>
        <end position="538"/>
    </location>
</feature>
<dbReference type="Proteomes" id="UP001151760">
    <property type="component" value="Unassembled WGS sequence"/>
</dbReference>
<reference evidence="3" key="2">
    <citation type="submission" date="2022-01" db="EMBL/GenBank/DDBJ databases">
        <authorList>
            <person name="Yamashiro T."/>
            <person name="Shiraishi A."/>
            <person name="Satake H."/>
            <person name="Nakayama K."/>
        </authorList>
    </citation>
    <scope>NUCLEOTIDE SEQUENCE</scope>
</reference>
<evidence type="ECO:0000259" key="2">
    <source>
        <dbReference type="Pfam" id="PF13966"/>
    </source>
</evidence>
<keyword evidence="4" id="KW-1185">Reference proteome</keyword>
<feature type="compositionally biased region" description="Basic and acidic residues" evidence="1">
    <location>
        <begin position="519"/>
        <end position="528"/>
    </location>
</feature>
<sequence length="573" mass="64303">MEEGRNTTINYLSLVTFTAYGGFGTDSYVRGYKGVWCGILKANYAINDIDPSLAVSFKLKVSNGYGISFWKDMWYHRGSRIMDLFSRLFVLDSFPECSVKDRWGLVNGSWVGLWSWRYPPRGRALYDLASLISLIGNLVLERLFYINSLGLHHVWNYWIPRKVNICVWRASIDRLSTRLNLVNRGVSIDSAVCPFCEACRESVNHCLLICPKPVQGFYKRMVVSAIMEVTTYGSMLDAGLRSFKYPFPSFSVSRPTRTEALRKLPPSPHLPHHIPPYTNLNSTLSSTLHSISELGYFQLTDHPIPPQLAHSAQSDSLSIFKEKKHHFTKNWPIGFNNSNEDDSTESLFLDSESLSDSSDEFSLSSLHGFMHAMEKVGLSVVEGLTCAMGLQVKDGVCTTSLLWLGDGEGAAGDDHQMLGSGSGKFYPYLVGLHYMFTSGRSCGLITDSGLVSVKTQVDSILVTLGDIAQVWSNGKLKKVRGKPTISMEEGNNSSSLSMSLLVTLPLESTVSPLLPRVISNHDDTDHNDNQNQDDQNEPLESMFSSFSFEDYAWRVYHERIHLKDPLDRHRIQT</sequence>
<protein>
    <submittedName>
        <fullName evidence="3">2-oxoglutarate (2OG) and Fe(II)-dependent oxygenase superfamily protein</fullName>
    </submittedName>
</protein>
<dbReference type="PANTHER" id="PTHR34945">
    <property type="entry name" value="2-OXOGLUTARATE (2OG) AND FE(II)-DEPENDENT OXYGENASE SUPERFAMILY PROTEIN"/>
    <property type="match status" value="1"/>
</dbReference>
<gene>
    <name evidence="3" type="ORF">Tco_0955337</name>
</gene>
<dbReference type="InterPro" id="IPR026960">
    <property type="entry name" value="RVT-Znf"/>
</dbReference>
<reference evidence="3" key="1">
    <citation type="journal article" date="2022" name="Int. J. Mol. Sci.">
        <title>Draft Genome of Tanacetum Coccineum: Genomic Comparison of Closely Related Tanacetum-Family Plants.</title>
        <authorList>
            <person name="Yamashiro T."/>
            <person name="Shiraishi A."/>
            <person name="Nakayama K."/>
            <person name="Satake H."/>
        </authorList>
    </citation>
    <scope>NUCLEOTIDE SEQUENCE</scope>
</reference>
<evidence type="ECO:0000313" key="4">
    <source>
        <dbReference type="Proteomes" id="UP001151760"/>
    </source>
</evidence>
<evidence type="ECO:0000313" key="3">
    <source>
        <dbReference type="EMBL" id="GJT46622.1"/>
    </source>
</evidence>
<organism evidence="3 4">
    <name type="scientific">Tanacetum coccineum</name>
    <dbReference type="NCBI Taxonomy" id="301880"/>
    <lineage>
        <taxon>Eukaryota</taxon>
        <taxon>Viridiplantae</taxon>
        <taxon>Streptophyta</taxon>
        <taxon>Embryophyta</taxon>
        <taxon>Tracheophyta</taxon>
        <taxon>Spermatophyta</taxon>
        <taxon>Magnoliopsida</taxon>
        <taxon>eudicotyledons</taxon>
        <taxon>Gunneridae</taxon>
        <taxon>Pentapetalae</taxon>
        <taxon>asterids</taxon>
        <taxon>campanulids</taxon>
        <taxon>Asterales</taxon>
        <taxon>Asteraceae</taxon>
        <taxon>Asteroideae</taxon>
        <taxon>Anthemideae</taxon>
        <taxon>Anthemidinae</taxon>
        <taxon>Tanacetum</taxon>
    </lineage>
</organism>
<dbReference type="Pfam" id="PF13966">
    <property type="entry name" value="zf-RVT"/>
    <property type="match status" value="1"/>
</dbReference>